<feature type="region of interest" description="Disordered" evidence="2">
    <location>
        <begin position="128"/>
        <end position="301"/>
    </location>
</feature>
<dbReference type="GO" id="GO:0007399">
    <property type="term" value="P:nervous system development"/>
    <property type="evidence" value="ECO:0007669"/>
    <property type="project" value="TreeGrafter"/>
</dbReference>
<dbReference type="GO" id="GO:0030133">
    <property type="term" value="C:transport vesicle"/>
    <property type="evidence" value="ECO:0007669"/>
    <property type="project" value="InterPro"/>
</dbReference>
<feature type="compositionally biased region" description="Basic and acidic residues" evidence="2">
    <location>
        <begin position="520"/>
        <end position="530"/>
    </location>
</feature>
<feature type="compositionally biased region" description="Polar residues" evidence="2">
    <location>
        <begin position="368"/>
        <end position="378"/>
    </location>
</feature>
<evidence type="ECO:0000313" key="5">
    <source>
        <dbReference type="Proteomes" id="UP001233999"/>
    </source>
</evidence>
<dbReference type="GO" id="GO:0043005">
    <property type="term" value="C:neuron projection"/>
    <property type="evidence" value="ECO:0007669"/>
    <property type="project" value="TreeGrafter"/>
</dbReference>
<dbReference type="EMBL" id="JASPKZ010004546">
    <property type="protein sequence ID" value="KAJ9590216.1"/>
    <property type="molecule type" value="Genomic_DNA"/>
</dbReference>
<keyword evidence="3" id="KW-1133">Transmembrane helix</keyword>
<dbReference type="Proteomes" id="UP001233999">
    <property type="component" value="Unassembled WGS sequence"/>
</dbReference>
<feature type="compositionally biased region" description="Basic and acidic residues" evidence="2">
    <location>
        <begin position="219"/>
        <end position="228"/>
    </location>
</feature>
<proteinExistence type="predicted"/>
<feature type="compositionally biased region" description="Basic and acidic residues" evidence="2">
    <location>
        <begin position="542"/>
        <end position="566"/>
    </location>
</feature>
<feature type="compositionally biased region" description="Low complexity" evidence="2">
    <location>
        <begin position="421"/>
        <end position="437"/>
    </location>
</feature>
<dbReference type="GO" id="GO:0043025">
    <property type="term" value="C:neuronal cell body"/>
    <property type="evidence" value="ECO:0007669"/>
    <property type="project" value="TreeGrafter"/>
</dbReference>
<gene>
    <name evidence="4" type="ORF">L9F63_016666</name>
</gene>
<feature type="non-terminal residue" evidence="4">
    <location>
        <position position="1"/>
    </location>
</feature>
<feature type="transmembrane region" description="Helical" evidence="3">
    <location>
        <begin position="709"/>
        <end position="732"/>
    </location>
</feature>
<evidence type="ECO:0000256" key="3">
    <source>
        <dbReference type="SAM" id="Phobius"/>
    </source>
</evidence>
<feature type="compositionally biased region" description="Polar residues" evidence="2">
    <location>
        <begin position="229"/>
        <end position="240"/>
    </location>
</feature>
<dbReference type="AlphaFoldDB" id="A0AAD8EHD1"/>
<name>A0AAD8EHD1_DIPPU</name>
<feature type="compositionally biased region" description="Basic and acidic residues" evidence="2">
    <location>
        <begin position="150"/>
        <end position="172"/>
    </location>
</feature>
<protein>
    <submittedName>
        <fullName evidence="4">Uncharacterized protein</fullName>
    </submittedName>
</protein>
<accession>A0AAD8EHD1</accession>
<feature type="coiled-coil region" evidence="1">
    <location>
        <begin position="40"/>
        <end position="67"/>
    </location>
</feature>
<reference evidence="4" key="1">
    <citation type="journal article" date="2023" name="IScience">
        <title>Live-bearing cockroach genome reveals convergent evolutionary mechanisms linked to viviparity in insects and beyond.</title>
        <authorList>
            <person name="Fouks B."/>
            <person name="Harrison M.C."/>
            <person name="Mikhailova A.A."/>
            <person name="Marchal E."/>
            <person name="English S."/>
            <person name="Carruthers M."/>
            <person name="Jennings E.C."/>
            <person name="Chiamaka E.L."/>
            <person name="Frigard R.A."/>
            <person name="Pippel M."/>
            <person name="Attardo G.M."/>
            <person name="Benoit J.B."/>
            <person name="Bornberg-Bauer E."/>
            <person name="Tobe S.S."/>
        </authorList>
    </citation>
    <scope>NUCLEOTIDE SEQUENCE</scope>
    <source>
        <strain evidence="4">Stay&amp;Tobe</strain>
    </source>
</reference>
<feature type="region of interest" description="Disordered" evidence="2">
    <location>
        <begin position="361"/>
        <end position="466"/>
    </location>
</feature>
<reference evidence="4" key="2">
    <citation type="submission" date="2023-05" db="EMBL/GenBank/DDBJ databases">
        <authorList>
            <person name="Fouks B."/>
        </authorList>
    </citation>
    <scope>NUCLEOTIDE SEQUENCE</scope>
    <source>
        <strain evidence="4">Stay&amp;Tobe</strain>
        <tissue evidence="4">Testes</tissue>
    </source>
</reference>
<sequence length="808" mass="92119">ITQPCANTSSCNEKNSMICNKNNQALVVKIAITPMLIQIHDATSQQVERAELKANEEKDTRKQEEKVSEDSATYTVDVGMASISIKPEINYVDFEEKHITITEVDSSNNEDVVDSDKNDFMLEKQLNESLQPNEKTPNEKPMNLASEVKQPPDKSKGKRDSIRTTQEKKREIASTANNKPTKSKSMELNRTNKDEKKVKQKQTKDINTLAPNHRIKSPGRKDTLENSKQKSASTGTLSKSLENKQKQCEPQSSAAQEKSVKTKATKNASFHSPVKPQLKNPSEKLYPKNIENSNDDVTEKPVHSVFEGTVSRPVKCEEKTQRSVAEARKNQERMNKVTAEITATTEAAIKEQFKQLESKLPCEIPVQNKPSSPKQLTKSPMRKQAQQRQQKLQDQKQMLQKQTSPQKQKPARSPTRKQQEQKMQQKQQPLKQQQKNQQIKKELAQSKQSTTQAQPITLPKQGKQHVEIKHALQNQEEISLLKQQENQECPLPEQKQKQQANKVQQQVLIPKQKPQVKQIKQQDETEKHQQEIMQEQTVPYLKEAKDEEQKEQCEKPLMQQDKETIEQHNLQQKQKEQEEAMEKQLDNDEQGKQQRKEDQPNKTEQKEHPKQQLQQSEDGSPLYEEYIEEDDFEYAVDPMKNRGCRRCCRGFWFRAGLWGGINLILVGVITLLVGYLTPQREMVVGHHNNLEILDRSAIAFNRRLELCRLAGLAVFCCGGLVLLLTLLLSSFLHVGSHNNNNSQCCGDNTYYGYISTSLVEPFIAAPNQTVPVSAGIRIPITEQIKSVQPTLWPDIATVKDGSLVPHLP</sequence>
<comment type="caution">
    <text evidence="4">The sequence shown here is derived from an EMBL/GenBank/DDBJ whole genome shotgun (WGS) entry which is preliminary data.</text>
</comment>
<evidence type="ECO:0000256" key="1">
    <source>
        <dbReference type="SAM" id="Coils"/>
    </source>
</evidence>
<evidence type="ECO:0000313" key="4">
    <source>
        <dbReference type="EMBL" id="KAJ9590216.1"/>
    </source>
</evidence>
<feature type="transmembrane region" description="Helical" evidence="3">
    <location>
        <begin position="651"/>
        <end position="676"/>
    </location>
</feature>
<organism evidence="4 5">
    <name type="scientific">Diploptera punctata</name>
    <name type="common">Pacific beetle cockroach</name>
    <dbReference type="NCBI Taxonomy" id="6984"/>
    <lineage>
        <taxon>Eukaryota</taxon>
        <taxon>Metazoa</taxon>
        <taxon>Ecdysozoa</taxon>
        <taxon>Arthropoda</taxon>
        <taxon>Hexapoda</taxon>
        <taxon>Insecta</taxon>
        <taxon>Pterygota</taxon>
        <taxon>Neoptera</taxon>
        <taxon>Polyneoptera</taxon>
        <taxon>Dictyoptera</taxon>
        <taxon>Blattodea</taxon>
        <taxon>Blaberoidea</taxon>
        <taxon>Blaberidae</taxon>
        <taxon>Diplopterinae</taxon>
        <taxon>Diploptera</taxon>
    </lineage>
</organism>
<feature type="compositionally biased region" description="Polar residues" evidence="2">
    <location>
        <begin position="445"/>
        <end position="455"/>
    </location>
</feature>
<keyword evidence="3" id="KW-0812">Transmembrane</keyword>
<feature type="compositionally biased region" description="Basic and acidic residues" evidence="2">
    <location>
        <begin position="184"/>
        <end position="197"/>
    </location>
</feature>
<dbReference type="PANTHER" id="PTHR14796">
    <property type="entry name" value="NEURENSIN 1-RELATED"/>
    <property type="match status" value="1"/>
</dbReference>
<feature type="compositionally biased region" description="Low complexity" evidence="2">
    <location>
        <begin position="497"/>
        <end position="519"/>
    </location>
</feature>
<evidence type="ECO:0000256" key="2">
    <source>
        <dbReference type="SAM" id="MobiDB-lite"/>
    </source>
</evidence>
<dbReference type="InterPro" id="IPR024883">
    <property type="entry name" value="Neurensin"/>
</dbReference>
<feature type="region of interest" description="Disordered" evidence="2">
    <location>
        <begin position="483"/>
        <end position="620"/>
    </location>
</feature>
<keyword evidence="5" id="KW-1185">Reference proteome</keyword>
<feature type="compositionally biased region" description="Low complexity" evidence="2">
    <location>
        <begin position="382"/>
        <end position="402"/>
    </location>
</feature>
<dbReference type="PANTHER" id="PTHR14796:SF3">
    <property type="entry name" value="NEURENSIN 1-LIKE-RELATED"/>
    <property type="match status" value="1"/>
</dbReference>
<feature type="compositionally biased region" description="Basic and acidic residues" evidence="2">
    <location>
        <begin position="573"/>
        <end position="610"/>
    </location>
</feature>
<keyword evidence="1" id="KW-0175">Coiled coil</keyword>
<dbReference type="Pfam" id="PF14927">
    <property type="entry name" value="Neurensin"/>
    <property type="match status" value="1"/>
</dbReference>
<keyword evidence="3" id="KW-0472">Membrane</keyword>